<comment type="caution">
    <text evidence="5">The sequence shown here is derived from an EMBL/GenBank/DDBJ whole genome shotgun (WGS) entry which is preliminary data.</text>
</comment>
<dbReference type="SUPFAM" id="SSF49265">
    <property type="entry name" value="Fibronectin type III"/>
    <property type="match status" value="1"/>
</dbReference>
<feature type="domain" description="Ig-like" evidence="3">
    <location>
        <begin position="130"/>
        <end position="212"/>
    </location>
</feature>
<dbReference type="SMART" id="SM00406">
    <property type="entry name" value="IGv"/>
    <property type="match status" value="2"/>
</dbReference>
<keyword evidence="1" id="KW-0393">Immunoglobulin domain</keyword>
<feature type="domain" description="Fibronectin type-III" evidence="4">
    <location>
        <begin position="395"/>
        <end position="488"/>
    </location>
</feature>
<keyword evidence="2" id="KW-0812">Transmembrane</keyword>
<dbReference type="Pfam" id="PF13895">
    <property type="entry name" value="Ig_2"/>
    <property type="match status" value="1"/>
</dbReference>
<evidence type="ECO:0008006" key="7">
    <source>
        <dbReference type="Google" id="ProtNLM"/>
    </source>
</evidence>
<dbReference type="InterPro" id="IPR007110">
    <property type="entry name" value="Ig-like_dom"/>
</dbReference>
<keyword evidence="6" id="KW-1185">Reference proteome</keyword>
<feature type="domain" description="Ig-like" evidence="3">
    <location>
        <begin position="299"/>
        <end position="382"/>
    </location>
</feature>
<dbReference type="PROSITE" id="PS50853">
    <property type="entry name" value="FN3"/>
    <property type="match status" value="2"/>
</dbReference>
<dbReference type="InterPro" id="IPR003961">
    <property type="entry name" value="FN3_dom"/>
</dbReference>
<accession>A0AAV8XET1</accession>
<evidence type="ECO:0000313" key="6">
    <source>
        <dbReference type="Proteomes" id="UP001162156"/>
    </source>
</evidence>
<dbReference type="CDD" id="cd00063">
    <property type="entry name" value="FN3"/>
    <property type="match status" value="2"/>
</dbReference>
<dbReference type="GO" id="GO:0007156">
    <property type="term" value="P:homophilic cell adhesion via plasma membrane adhesion molecules"/>
    <property type="evidence" value="ECO:0007669"/>
    <property type="project" value="TreeGrafter"/>
</dbReference>
<protein>
    <recommendedName>
        <fullName evidence="7">Protein turtle</fullName>
    </recommendedName>
</protein>
<dbReference type="PANTHER" id="PTHR10075:SF92">
    <property type="entry name" value="PROTEIN TURTLE"/>
    <property type="match status" value="1"/>
</dbReference>
<evidence type="ECO:0000256" key="1">
    <source>
        <dbReference type="ARBA" id="ARBA00023319"/>
    </source>
</evidence>
<evidence type="ECO:0000259" key="4">
    <source>
        <dbReference type="PROSITE" id="PS50853"/>
    </source>
</evidence>
<reference evidence="5" key="1">
    <citation type="journal article" date="2023" name="Insect Mol. Biol.">
        <title>Genome sequencing provides insights into the evolution of gene families encoding plant cell wall-degrading enzymes in longhorned beetles.</title>
        <authorList>
            <person name="Shin N.R."/>
            <person name="Okamura Y."/>
            <person name="Kirsch R."/>
            <person name="Pauchet Y."/>
        </authorList>
    </citation>
    <scope>NUCLEOTIDE SEQUENCE</scope>
    <source>
        <strain evidence="5">RBIC_L_NR</strain>
    </source>
</reference>
<keyword evidence="2" id="KW-0472">Membrane</keyword>
<dbReference type="Pfam" id="PF00041">
    <property type="entry name" value="fn3"/>
    <property type="match status" value="2"/>
</dbReference>
<dbReference type="PANTHER" id="PTHR10075">
    <property type="entry name" value="BASIGIN RELATED"/>
    <property type="match status" value="1"/>
</dbReference>
<organism evidence="5 6">
    <name type="scientific">Rhamnusium bicolor</name>
    <dbReference type="NCBI Taxonomy" id="1586634"/>
    <lineage>
        <taxon>Eukaryota</taxon>
        <taxon>Metazoa</taxon>
        <taxon>Ecdysozoa</taxon>
        <taxon>Arthropoda</taxon>
        <taxon>Hexapoda</taxon>
        <taxon>Insecta</taxon>
        <taxon>Pterygota</taxon>
        <taxon>Neoptera</taxon>
        <taxon>Endopterygota</taxon>
        <taxon>Coleoptera</taxon>
        <taxon>Polyphaga</taxon>
        <taxon>Cucujiformia</taxon>
        <taxon>Chrysomeloidea</taxon>
        <taxon>Cerambycidae</taxon>
        <taxon>Lepturinae</taxon>
        <taxon>Rhagiini</taxon>
        <taxon>Rhamnusium</taxon>
    </lineage>
</organism>
<dbReference type="InterPro" id="IPR036116">
    <property type="entry name" value="FN3_sf"/>
</dbReference>
<sequence length="742" mass="82897">MSFSALTAVLTVGHILRITSTNSFRLVISPTVAITLSAVPLQVAPMPSGASLLCPASWYECKVVFLNRSPNQHKNGTWFHLDVHAPPRFVVTPEDVIYVNLGDAIILNCQAEGTPTPEILWYKDANPVEPSATIELIIHFQVPPTNQTKLEGEKVQFNCEAKAQPGNVTVKWFREGAPVKELASLETRVTIRRDGSLVINPVSSDDSGQYLCEYLPFRLAGVVQCYIKANPPLQYVTWTKDKRLLEPYQTKDIVIMNNGSLLFTRVNENHQGRYTCTPYNAQGTQGSSGQMEVLVRKPPVFTIEPEAMYQRKVGETVEMHCEAQEAEGTQKPTVQWQRRDGSPLPKNRVKIVGGNITIESLRRSDFGFYQCVATNEVATIITATQLVVEGTQPHAPYNLTGTATEFAVTLSWLPGYSGGPDYKQDYTIWYREAGVSEWSTIPVTPSGSTQVTINRLAPGTTYEFQVIGKNALGDGMMSKIITVRTLDVGLPHPQIKATPTPFLTPNDDSDIFDYSNVVLPTDSTGTAFLPPIFKPKGPKPGVPRNLTVTEISNGFLITWMPPTERANLIQHYVIKYRTDGPWKTLNKAQIRPEDTHYLVKNLVGGRTYYFRILAYSANSYESSEEVKFSVPARVKHKAITAGVVGGILFFIVAIILSVCAVKICNKRKRRKQEKGKYERMMDLLNPAPFKRGFCMVSHSKTLSAYFFVVRNDVLFKFCELQRNIILRQSLQREVDAIENMSV</sequence>
<dbReference type="SMART" id="SM00409">
    <property type="entry name" value="IG"/>
    <property type="match status" value="3"/>
</dbReference>
<dbReference type="SMART" id="SM00060">
    <property type="entry name" value="FN3"/>
    <property type="match status" value="2"/>
</dbReference>
<feature type="domain" description="Fibronectin type-III" evidence="4">
    <location>
        <begin position="542"/>
        <end position="633"/>
    </location>
</feature>
<dbReference type="EMBL" id="JANEYF010003363">
    <property type="protein sequence ID" value="KAJ8936943.1"/>
    <property type="molecule type" value="Genomic_DNA"/>
</dbReference>
<dbReference type="GO" id="GO:0098632">
    <property type="term" value="F:cell-cell adhesion mediator activity"/>
    <property type="evidence" value="ECO:0007669"/>
    <property type="project" value="TreeGrafter"/>
</dbReference>
<gene>
    <name evidence="5" type="ORF">NQ314_012124</name>
</gene>
<dbReference type="InterPro" id="IPR003598">
    <property type="entry name" value="Ig_sub2"/>
</dbReference>
<dbReference type="InterPro" id="IPR036179">
    <property type="entry name" value="Ig-like_dom_sf"/>
</dbReference>
<dbReference type="InterPro" id="IPR013783">
    <property type="entry name" value="Ig-like_fold"/>
</dbReference>
<dbReference type="PROSITE" id="PS50835">
    <property type="entry name" value="IG_LIKE"/>
    <property type="match status" value="4"/>
</dbReference>
<dbReference type="Pfam" id="PF13927">
    <property type="entry name" value="Ig_3"/>
    <property type="match status" value="3"/>
</dbReference>
<feature type="domain" description="Ig-like" evidence="3">
    <location>
        <begin position="87"/>
        <end position="129"/>
    </location>
</feature>
<dbReference type="InterPro" id="IPR013106">
    <property type="entry name" value="Ig_V-set"/>
</dbReference>
<dbReference type="GO" id="GO:0005886">
    <property type="term" value="C:plasma membrane"/>
    <property type="evidence" value="ECO:0007669"/>
    <property type="project" value="TreeGrafter"/>
</dbReference>
<dbReference type="GO" id="GO:0030424">
    <property type="term" value="C:axon"/>
    <property type="evidence" value="ECO:0007669"/>
    <property type="project" value="TreeGrafter"/>
</dbReference>
<feature type="domain" description="Ig-like" evidence="3">
    <location>
        <begin position="223"/>
        <end position="294"/>
    </location>
</feature>
<dbReference type="Proteomes" id="UP001162156">
    <property type="component" value="Unassembled WGS sequence"/>
</dbReference>
<evidence type="ECO:0000313" key="5">
    <source>
        <dbReference type="EMBL" id="KAJ8936943.1"/>
    </source>
</evidence>
<dbReference type="SMART" id="SM00408">
    <property type="entry name" value="IGc2"/>
    <property type="match status" value="3"/>
</dbReference>
<dbReference type="InterPro" id="IPR003599">
    <property type="entry name" value="Ig_sub"/>
</dbReference>
<dbReference type="GO" id="GO:0070593">
    <property type="term" value="P:dendrite self-avoidance"/>
    <property type="evidence" value="ECO:0007669"/>
    <property type="project" value="TreeGrafter"/>
</dbReference>
<keyword evidence="2" id="KW-1133">Transmembrane helix</keyword>
<dbReference type="SUPFAM" id="SSF48726">
    <property type="entry name" value="Immunoglobulin"/>
    <property type="match status" value="4"/>
</dbReference>
<dbReference type="Gene3D" id="2.60.40.10">
    <property type="entry name" value="Immunoglobulins"/>
    <property type="match status" value="6"/>
</dbReference>
<dbReference type="FunFam" id="2.60.40.10:FF:001149">
    <property type="entry name" value="Turtle, isoform H"/>
    <property type="match status" value="1"/>
</dbReference>
<feature type="transmembrane region" description="Helical" evidence="2">
    <location>
        <begin position="638"/>
        <end position="661"/>
    </location>
</feature>
<evidence type="ECO:0000259" key="3">
    <source>
        <dbReference type="PROSITE" id="PS50835"/>
    </source>
</evidence>
<evidence type="ECO:0000256" key="2">
    <source>
        <dbReference type="SAM" id="Phobius"/>
    </source>
</evidence>
<dbReference type="AlphaFoldDB" id="A0AAV8XET1"/>
<name>A0AAV8XET1_9CUCU</name>
<dbReference type="GO" id="GO:0007411">
    <property type="term" value="P:axon guidance"/>
    <property type="evidence" value="ECO:0007669"/>
    <property type="project" value="TreeGrafter"/>
</dbReference>
<proteinExistence type="predicted"/>